<dbReference type="GO" id="GO:0005777">
    <property type="term" value="C:peroxisome"/>
    <property type="evidence" value="ECO:0007669"/>
    <property type="project" value="TreeGrafter"/>
</dbReference>
<evidence type="ECO:0000259" key="1">
    <source>
        <dbReference type="Pfam" id="PF01575"/>
    </source>
</evidence>
<dbReference type="PANTHER" id="PTHR13078:SF56">
    <property type="entry name" value="PEROXISOMAL MULTIFUNCTIONAL ENZYME TYPE 2"/>
    <property type="match status" value="1"/>
</dbReference>
<feature type="domain" description="Peroxisomal multifunctional enzyme type 2-like N-terminal" evidence="2">
    <location>
        <begin position="16"/>
        <end position="141"/>
    </location>
</feature>
<dbReference type="GO" id="GO:0018812">
    <property type="term" value="F:3-hydroxyacyl-CoA dehydratase activity"/>
    <property type="evidence" value="ECO:0007669"/>
    <property type="project" value="UniProtKB-ARBA"/>
</dbReference>
<dbReference type="Proteomes" id="UP000492821">
    <property type="component" value="Unassembled WGS sequence"/>
</dbReference>
<feature type="domain" description="MaoC-like" evidence="1">
    <location>
        <begin position="161"/>
        <end position="275"/>
    </location>
</feature>
<accession>A0A7E4V5Q9</accession>
<dbReference type="AlphaFoldDB" id="A0A7E4V5Q9"/>
<keyword evidence="3" id="KW-1185">Reference proteome</keyword>
<dbReference type="Gene3D" id="3.10.129.10">
    <property type="entry name" value="Hotdog Thioesterase"/>
    <property type="match status" value="2"/>
</dbReference>
<dbReference type="Pfam" id="PF22622">
    <property type="entry name" value="MFE-2_hydrat-2_N"/>
    <property type="match status" value="1"/>
</dbReference>
<evidence type="ECO:0000313" key="4">
    <source>
        <dbReference type="WBParaSite" id="Pan_g1690.t1"/>
    </source>
</evidence>
<name>A0A7E4V5Q9_PANRE</name>
<organism evidence="3 4">
    <name type="scientific">Panagrellus redivivus</name>
    <name type="common">Microworm</name>
    <dbReference type="NCBI Taxonomy" id="6233"/>
    <lineage>
        <taxon>Eukaryota</taxon>
        <taxon>Metazoa</taxon>
        <taxon>Ecdysozoa</taxon>
        <taxon>Nematoda</taxon>
        <taxon>Chromadorea</taxon>
        <taxon>Rhabditida</taxon>
        <taxon>Tylenchina</taxon>
        <taxon>Panagrolaimomorpha</taxon>
        <taxon>Panagrolaimoidea</taxon>
        <taxon>Panagrolaimidae</taxon>
        <taxon>Panagrellus</taxon>
    </lineage>
</organism>
<dbReference type="GO" id="GO:0044594">
    <property type="term" value="F:17-beta-hydroxysteroid dehydrogenase (NAD+) activity"/>
    <property type="evidence" value="ECO:0007669"/>
    <property type="project" value="TreeGrafter"/>
</dbReference>
<reference evidence="3" key="1">
    <citation type="journal article" date="2013" name="Genetics">
        <title>The draft genome and transcriptome of Panagrellus redivivus are shaped by the harsh demands of a free-living lifestyle.</title>
        <authorList>
            <person name="Srinivasan J."/>
            <person name="Dillman A.R."/>
            <person name="Macchietto M.G."/>
            <person name="Heikkinen L."/>
            <person name="Lakso M."/>
            <person name="Fracchia K.M."/>
            <person name="Antoshechkin I."/>
            <person name="Mortazavi A."/>
            <person name="Wong G."/>
            <person name="Sternberg P.W."/>
        </authorList>
    </citation>
    <scope>NUCLEOTIDE SEQUENCE [LARGE SCALE GENOMIC DNA]</scope>
    <source>
        <strain evidence="3">MT8872</strain>
    </source>
</reference>
<dbReference type="CDD" id="cd03448">
    <property type="entry name" value="HDE_HSD"/>
    <property type="match status" value="1"/>
</dbReference>
<dbReference type="Pfam" id="PF01575">
    <property type="entry name" value="MaoC_dehydratas"/>
    <property type="match status" value="1"/>
</dbReference>
<dbReference type="InterPro" id="IPR002539">
    <property type="entry name" value="MaoC-like_dom"/>
</dbReference>
<protein>
    <submittedName>
        <fullName evidence="4">MaoC-like domain-containing protein</fullName>
    </submittedName>
</protein>
<evidence type="ECO:0000259" key="2">
    <source>
        <dbReference type="Pfam" id="PF22622"/>
    </source>
</evidence>
<dbReference type="InterPro" id="IPR054357">
    <property type="entry name" value="MFE-2_N"/>
</dbReference>
<dbReference type="WBParaSite" id="Pan_g1690.t1">
    <property type="protein sequence ID" value="Pan_g1690.t1"/>
    <property type="gene ID" value="Pan_g1690"/>
</dbReference>
<dbReference type="GO" id="GO:0003857">
    <property type="term" value="F:(3S)-3-hydroxyacyl-CoA dehydrogenase (NAD+) activity"/>
    <property type="evidence" value="ECO:0007669"/>
    <property type="project" value="TreeGrafter"/>
</dbReference>
<evidence type="ECO:0000313" key="3">
    <source>
        <dbReference type="Proteomes" id="UP000492821"/>
    </source>
</evidence>
<sequence>MDPVVARAHVAAPTEFSYTFKDVITYSLGIGAKATDLQWTYENAEDFQVFPTFAIVPAFANMTLHKWPGIKFDPVGVLHGEQYIEIYEPLPADGDLIVQSRLADLLDKGSGALMVCDLDIVSKSNPSKKLIYQQMNTFQVGGGGFGGPKTSDKTKNCIPVPKRTPDKVIGEKTSPDQAALYRLASGDLNPLHIDPAFAVKAGFKAPILHGMCTLGFSIRHIIHTFAGGDARKLRVLKARFTSPVPLGSTLETEMWKEGNRIHFQTKVKETQKYAIQQSFVELFETGSKL</sequence>
<dbReference type="PANTHER" id="PTHR13078">
    <property type="entry name" value="PEROXISOMAL MULTIFUNCTIONAL ENZYME TYPE 2-RELATED"/>
    <property type="match status" value="1"/>
</dbReference>
<dbReference type="SUPFAM" id="SSF54637">
    <property type="entry name" value="Thioesterase/thiol ester dehydrase-isomerase"/>
    <property type="match status" value="2"/>
</dbReference>
<proteinExistence type="predicted"/>
<reference evidence="4" key="2">
    <citation type="submission" date="2020-10" db="UniProtKB">
        <authorList>
            <consortium name="WormBaseParasite"/>
        </authorList>
    </citation>
    <scope>IDENTIFICATION</scope>
</reference>
<dbReference type="GO" id="GO:0006635">
    <property type="term" value="P:fatty acid beta-oxidation"/>
    <property type="evidence" value="ECO:0007669"/>
    <property type="project" value="TreeGrafter"/>
</dbReference>
<dbReference type="InterPro" id="IPR029069">
    <property type="entry name" value="HotDog_dom_sf"/>
</dbReference>